<name>A0AAF3J760_9BILA</name>
<proteinExistence type="predicted"/>
<dbReference type="GO" id="GO:0003676">
    <property type="term" value="F:nucleic acid binding"/>
    <property type="evidence" value="ECO:0007669"/>
    <property type="project" value="InterPro"/>
</dbReference>
<dbReference type="InterPro" id="IPR036397">
    <property type="entry name" value="RNaseH_sf"/>
</dbReference>
<keyword evidence="1" id="KW-1185">Reference proteome</keyword>
<accession>A0AAF3J760</accession>
<organism evidence="1 2">
    <name type="scientific">Mesorhabditis belari</name>
    <dbReference type="NCBI Taxonomy" id="2138241"/>
    <lineage>
        <taxon>Eukaryota</taxon>
        <taxon>Metazoa</taxon>
        <taxon>Ecdysozoa</taxon>
        <taxon>Nematoda</taxon>
        <taxon>Chromadorea</taxon>
        <taxon>Rhabditida</taxon>
        <taxon>Rhabditina</taxon>
        <taxon>Rhabditomorpha</taxon>
        <taxon>Rhabditoidea</taxon>
        <taxon>Rhabditidae</taxon>
        <taxon>Mesorhabditinae</taxon>
        <taxon>Mesorhabditis</taxon>
    </lineage>
</organism>
<sequence>MSNFGILILREKAGACVTPHKSLGSLKSALCKAWDNLDDDYLRATCDAFMKRLKLCINAQGGFLEV</sequence>
<dbReference type="WBParaSite" id="MBELARI_LOCUS2044">
    <property type="protein sequence ID" value="MBELARI_LOCUS2044"/>
    <property type="gene ID" value="MBELARI_LOCUS2044"/>
</dbReference>
<evidence type="ECO:0000313" key="1">
    <source>
        <dbReference type="Proteomes" id="UP000887575"/>
    </source>
</evidence>
<dbReference type="AlphaFoldDB" id="A0AAF3J760"/>
<dbReference type="Gene3D" id="3.30.420.10">
    <property type="entry name" value="Ribonuclease H-like superfamily/Ribonuclease H"/>
    <property type="match status" value="1"/>
</dbReference>
<dbReference type="Proteomes" id="UP000887575">
    <property type="component" value="Unassembled WGS sequence"/>
</dbReference>
<reference evidence="2" key="1">
    <citation type="submission" date="2024-02" db="UniProtKB">
        <authorList>
            <consortium name="WormBaseParasite"/>
        </authorList>
    </citation>
    <scope>IDENTIFICATION</scope>
</reference>
<evidence type="ECO:0000313" key="2">
    <source>
        <dbReference type="WBParaSite" id="MBELARI_LOCUS2044"/>
    </source>
</evidence>
<protein>
    <submittedName>
        <fullName evidence="2">Uncharacterized protein</fullName>
    </submittedName>
</protein>